<reference evidence="1 2" key="1">
    <citation type="submission" date="2016-09" db="EMBL/GenBank/DDBJ databases">
        <title>Chromobacterium muskegensis sp. nov., an insecticidal bacterium isolated from Sphagnum bogs.</title>
        <authorList>
            <person name="Sparks M.E."/>
            <person name="Blackburn M.B."/>
            <person name="Gundersen-Rindal D.E."/>
            <person name="Mitchell A."/>
            <person name="Farrar R."/>
            <person name="Kuhar D."/>
        </authorList>
    </citation>
    <scope>NUCLEOTIDE SEQUENCE [LARGE SCALE GENOMIC DNA]</scope>
    <source>
        <strain evidence="1 2">37-2</strain>
    </source>
</reference>
<name>A0A1S1X466_9NEIS</name>
<evidence type="ECO:0000313" key="1">
    <source>
        <dbReference type="EMBL" id="OHX14016.1"/>
    </source>
</evidence>
<accession>A0A1S1X466</accession>
<gene>
    <name evidence="1" type="ORF">BI347_11230</name>
</gene>
<organism evidence="1 2">
    <name type="scientific">Chromobacterium sphagni</name>
    <dbReference type="NCBI Taxonomy" id="1903179"/>
    <lineage>
        <taxon>Bacteria</taxon>
        <taxon>Pseudomonadati</taxon>
        <taxon>Pseudomonadota</taxon>
        <taxon>Betaproteobacteria</taxon>
        <taxon>Neisseriales</taxon>
        <taxon>Chromobacteriaceae</taxon>
        <taxon>Chromobacterium</taxon>
    </lineage>
</organism>
<sequence length="66" mass="7451">MRSEHAISKQIIATIFAAKNAMENSSSINIEVRNNIDLANKFLLLLEMIAKDEEPMDRKPGVPRII</sequence>
<protein>
    <submittedName>
        <fullName evidence="1">Uncharacterized protein</fullName>
    </submittedName>
</protein>
<comment type="caution">
    <text evidence="1">The sequence shown here is derived from an EMBL/GenBank/DDBJ whole genome shotgun (WGS) entry which is preliminary data.</text>
</comment>
<dbReference type="Proteomes" id="UP000180088">
    <property type="component" value="Unassembled WGS sequence"/>
</dbReference>
<proteinExistence type="predicted"/>
<dbReference type="EMBL" id="MKCS01000001">
    <property type="protein sequence ID" value="OHX14016.1"/>
    <property type="molecule type" value="Genomic_DNA"/>
</dbReference>
<evidence type="ECO:0000313" key="2">
    <source>
        <dbReference type="Proteomes" id="UP000180088"/>
    </source>
</evidence>
<dbReference type="AlphaFoldDB" id="A0A1S1X466"/>